<dbReference type="InterPro" id="IPR037804">
    <property type="entry name" value="SGF73"/>
</dbReference>
<evidence type="ECO:0000259" key="1">
    <source>
        <dbReference type="PROSITE" id="PS51505"/>
    </source>
</evidence>
<dbReference type="GO" id="GO:0006357">
    <property type="term" value="P:regulation of transcription by RNA polymerase II"/>
    <property type="evidence" value="ECO:0007669"/>
    <property type="project" value="TreeGrafter"/>
</dbReference>
<dbReference type="RefSeq" id="XP_019037244.1">
    <property type="nucleotide sequence ID" value="XM_019181016.1"/>
</dbReference>
<dbReference type="EMBL" id="KV454212">
    <property type="protein sequence ID" value="ODQ58037.1"/>
    <property type="molecule type" value="Genomic_DNA"/>
</dbReference>
<evidence type="ECO:0000313" key="2">
    <source>
        <dbReference type="EMBL" id="ODQ58037.1"/>
    </source>
</evidence>
<sequence length="50" mass="5235">KQKGPVDVEKQCGVALPNGGFCARSLTCKTHSMGAKRAVPGRSASYDTLL</sequence>
<dbReference type="Gene3D" id="6.10.140.1270">
    <property type="match status" value="1"/>
</dbReference>
<dbReference type="GO" id="GO:1904802">
    <property type="term" value="P:RITS complex assembly"/>
    <property type="evidence" value="ECO:0007669"/>
    <property type="project" value="TreeGrafter"/>
</dbReference>
<reference evidence="2 3" key="1">
    <citation type="journal article" date="2016" name="Proc. Natl. Acad. Sci. U.S.A.">
        <title>Comparative genomics of biotechnologically important yeasts.</title>
        <authorList>
            <person name="Riley R."/>
            <person name="Haridas S."/>
            <person name="Wolfe K.H."/>
            <person name="Lopes M.R."/>
            <person name="Hittinger C.T."/>
            <person name="Goeker M."/>
            <person name="Salamov A.A."/>
            <person name="Wisecaver J.H."/>
            <person name="Long T.M."/>
            <person name="Calvey C.H."/>
            <person name="Aerts A.L."/>
            <person name="Barry K.W."/>
            <person name="Choi C."/>
            <person name="Clum A."/>
            <person name="Coughlan A.Y."/>
            <person name="Deshpande S."/>
            <person name="Douglass A.P."/>
            <person name="Hanson S.J."/>
            <person name="Klenk H.-P."/>
            <person name="LaButti K.M."/>
            <person name="Lapidus A."/>
            <person name="Lindquist E.A."/>
            <person name="Lipzen A.M."/>
            <person name="Meier-Kolthoff J.P."/>
            <person name="Ohm R.A."/>
            <person name="Otillar R.P."/>
            <person name="Pangilinan J.L."/>
            <person name="Peng Y."/>
            <person name="Rokas A."/>
            <person name="Rosa C.A."/>
            <person name="Scheuner C."/>
            <person name="Sibirny A.A."/>
            <person name="Slot J.C."/>
            <person name="Stielow J.B."/>
            <person name="Sun H."/>
            <person name="Kurtzman C.P."/>
            <person name="Blackwell M."/>
            <person name="Grigoriev I.V."/>
            <person name="Jeffries T.W."/>
        </authorList>
    </citation>
    <scope>NUCLEOTIDE SEQUENCE [LARGE SCALE GENOMIC DNA]</scope>
    <source>
        <strain evidence="3">ATCC 58044 / CBS 1984 / NCYC 433 / NRRL Y-366-8</strain>
    </source>
</reference>
<dbReference type="GO" id="GO:0000124">
    <property type="term" value="C:SAGA complex"/>
    <property type="evidence" value="ECO:0007669"/>
    <property type="project" value="InterPro"/>
</dbReference>
<dbReference type="PANTHER" id="PTHR47805">
    <property type="entry name" value="SAGA-ASSOCIATED FACTOR 73"/>
    <property type="match status" value="1"/>
</dbReference>
<gene>
    <name evidence="2" type="ORF">WICANDRAFT_24108</name>
</gene>
<protein>
    <recommendedName>
        <fullName evidence="1">SCA7 domain-containing protein</fullName>
    </recommendedName>
</protein>
<dbReference type="GO" id="GO:0031048">
    <property type="term" value="P:regulatory ncRNA-mediated heterochromatin formation"/>
    <property type="evidence" value="ECO:0007669"/>
    <property type="project" value="TreeGrafter"/>
</dbReference>
<dbReference type="STRING" id="683960.A0A1E3NZK5"/>
<keyword evidence="3" id="KW-1185">Reference proteome</keyword>
<dbReference type="AlphaFoldDB" id="A0A1E3NZK5"/>
<dbReference type="PROSITE" id="PS51505">
    <property type="entry name" value="SCA7"/>
    <property type="match status" value="1"/>
</dbReference>
<evidence type="ECO:0000313" key="3">
    <source>
        <dbReference type="Proteomes" id="UP000094112"/>
    </source>
</evidence>
<organism evidence="2 3">
    <name type="scientific">Wickerhamomyces anomalus (strain ATCC 58044 / CBS 1984 / NCYC 433 / NRRL Y-366-8)</name>
    <name type="common">Yeast</name>
    <name type="synonym">Hansenula anomala</name>
    <dbReference type="NCBI Taxonomy" id="683960"/>
    <lineage>
        <taxon>Eukaryota</taxon>
        <taxon>Fungi</taxon>
        <taxon>Dikarya</taxon>
        <taxon>Ascomycota</taxon>
        <taxon>Saccharomycotina</taxon>
        <taxon>Saccharomycetes</taxon>
        <taxon>Phaffomycetales</taxon>
        <taxon>Wickerhamomycetaceae</taxon>
        <taxon>Wickerhamomyces</taxon>
    </lineage>
</organism>
<dbReference type="PANTHER" id="PTHR47805:SF1">
    <property type="entry name" value="SAGA-ASSOCIATED FACTOR 73"/>
    <property type="match status" value="1"/>
</dbReference>
<feature type="non-terminal residue" evidence="2">
    <location>
        <position position="1"/>
    </location>
</feature>
<dbReference type="OrthoDB" id="21678at2759"/>
<feature type="domain" description="SCA7" evidence="1">
    <location>
        <begin position="1"/>
        <end position="50"/>
    </location>
</feature>
<dbReference type="InterPro" id="IPR013243">
    <property type="entry name" value="SCA7_dom"/>
</dbReference>
<dbReference type="GeneID" id="30198262"/>
<dbReference type="Pfam" id="PF08313">
    <property type="entry name" value="SCA7"/>
    <property type="match status" value="1"/>
</dbReference>
<name>A0A1E3NZK5_WICAA</name>
<proteinExistence type="predicted"/>
<accession>A0A1E3NZK5</accession>
<feature type="non-terminal residue" evidence="2">
    <location>
        <position position="50"/>
    </location>
</feature>
<dbReference type="Proteomes" id="UP000094112">
    <property type="component" value="Unassembled WGS sequence"/>
</dbReference>